<dbReference type="STRING" id="404380.Gbem_3224"/>
<reference evidence="2 3" key="2">
    <citation type="journal article" date="2010" name="BMC Genomics">
        <title>The genome of Geobacter bemidjiensis, exemplar for the subsurface clade of Geobacter species that predominate in Fe(III)-reducing subsurface environments.</title>
        <authorList>
            <person name="Aklujkar M."/>
            <person name="Young N.D."/>
            <person name="Holmes D."/>
            <person name="Chavan M."/>
            <person name="Risso C."/>
            <person name="Kiss H.E."/>
            <person name="Han C.S."/>
            <person name="Land M.L."/>
            <person name="Lovley D.R."/>
        </authorList>
    </citation>
    <scope>NUCLEOTIDE SEQUENCE [LARGE SCALE GENOMIC DNA]</scope>
    <source>
        <strain evidence="3">ATCC BAA-1014 / DSM 16622 / JCM 12645 / Bem</strain>
    </source>
</reference>
<dbReference type="EMBL" id="CP001124">
    <property type="protein sequence ID" value="ACH40223.1"/>
    <property type="molecule type" value="Genomic_DNA"/>
</dbReference>
<dbReference type="KEGG" id="gbm:Gbem_3224"/>
<evidence type="ECO:0000313" key="2">
    <source>
        <dbReference type="EMBL" id="ACH40223.1"/>
    </source>
</evidence>
<dbReference type="Proteomes" id="UP000008825">
    <property type="component" value="Chromosome"/>
</dbReference>
<evidence type="ECO:0000256" key="1">
    <source>
        <dbReference type="SAM" id="Phobius"/>
    </source>
</evidence>
<name>B5E9P9_CITBB</name>
<reference evidence="2 3" key="1">
    <citation type="submission" date="2008-07" db="EMBL/GenBank/DDBJ databases">
        <title>Complete sequence of Geobacter bemidjiensis BEM.</title>
        <authorList>
            <consortium name="US DOE Joint Genome Institute"/>
            <person name="Lucas S."/>
            <person name="Copeland A."/>
            <person name="Lapidus A."/>
            <person name="Glavina del Rio T."/>
            <person name="Dalin E."/>
            <person name="Tice H."/>
            <person name="Bruce D."/>
            <person name="Goodwin L."/>
            <person name="Pitluck S."/>
            <person name="Kiss H."/>
            <person name="Brettin T."/>
            <person name="Detter J.C."/>
            <person name="Han C."/>
            <person name="Kuske C.R."/>
            <person name="Schmutz J."/>
            <person name="Larimer F."/>
            <person name="Land M."/>
            <person name="Hauser L."/>
            <person name="Kyrpides N."/>
            <person name="Lykidis A."/>
            <person name="Lovley D."/>
            <person name="Richardson P."/>
        </authorList>
    </citation>
    <scope>NUCLEOTIDE SEQUENCE [LARGE SCALE GENOMIC DNA]</scope>
    <source>
        <strain evidence="3">ATCC BAA-1014 / DSM 16622 / JCM 12645 / Bem</strain>
    </source>
</reference>
<feature type="transmembrane region" description="Helical" evidence="1">
    <location>
        <begin position="12"/>
        <end position="35"/>
    </location>
</feature>
<proteinExistence type="predicted"/>
<evidence type="ECO:0000313" key="3">
    <source>
        <dbReference type="Proteomes" id="UP000008825"/>
    </source>
</evidence>
<keyword evidence="1" id="KW-0812">Transmembrane</keyword>
<protein>
    <submittedName>
        <fullName evidence="2">Uncharacterized protein</fullName>
    </submittedName>
</protein>
<keyword evidence="3" id="KW-1185">Reference proteome</keyword>
<accession>B5E9P9</accession>
<organism evidence="2 3">
    <name type="scientific">Citrifermentans bemidjiense (strain ATCC BAA-1014 / DSM 16622 / JCM 12645 / Bem)</name>
    <name type="common">Geobacter bemidjiensis</name>
    <dbReference type="NCBI Taxonomy" id="404380"/>
    <lineage>
        <taxon>Bacteria</taxon>
        <taxon>Pseudomonadati</taxon>
        <taxon>Thermodesulfobacteriota</taxon>
        <taxon>Desulfuromonadia</taxon>
        <taxon>Geobacterales</taxon>
        <taxon>Geobacteraceae</taxon>
        <taxon>Citrifermentans</taxon>
    </lineage>
</organism>
<sequence>MLKNAVTISFVYGVFYFGHTLVCAWVDFVLVFYHIPNDW</sequence>
<keyword evidence="1" id="KW-1133">Transmembrane helix</keyword>
<keyword evidence="1" id="KW-0472">Membrane</keyword>
<gene>
    <name evidence="2" type="ordered locus">Gbem_3224</name>
</gene>
<dbReference type="HOGENOM" id="CLU_3310384_0_0_7"/>
<dbReference type="AlphaFoldDB" id="B5E9P9"/>